<organism evidence="8 9">
    <name type="scientific">Treponema parvum</name>
    <dbReference type="NCBI Taxonomy" id="138851"/>
    <lineage>
        <taxon>Bacteria</taxon>
        <taxon>Pseudomonadati</taxon>
        <taxon>Spirochaetota</taxon>
        <taxon>Spirochaetia</taxon>
        <taxon>Spirochaetales</taxon>
        <taxon>Treponemataceae</taxon>
        <taxon>Treponema</taxon>
    </lineage>
</organism>
<evidence type="ECO:0000256" key="1">
    <source>
        <dbReference type="ARBA" id="ARBA00004141"/>
    </source>
</evidence>
<dbReference type="EMBL" id="CP054142">
    <property type="protein sequence ID" value="QTQ13776.1"/>
    <property type="molecule type" value="Genomic_DNA"/>
</dbReference>
<dbReference type="Proteomes" id="UP000671908">
    <property type="component" value="Chromosome"/>
</dbReference>
<keyword evidence="5 6" id="KW-0472">Membrane</keyword>
<evidence type="ECO:0000256" key="5">
    <source>
        <dbReference type="ARBA" id="ARBA00023136"/>
    </source>
</evidence>
<evidence type="ECO:0000256" key="2">
    <source>
        <dbReference type="ARBA" id="ARBA00010350"/>
    </source>
</evidence>
<feature type="transmembrane region" description="Helical" evidence="6">
    <location>
        <begin position="165"/>
        <end position="182"/>
    </location>
</feature>
<comment type="similarity">
    <text evidence="2 6">Belongs to the BI1 family.</text>
</comment>
<dbReference type="RefSeq" id="WP_210116737.1">
    <property type="nucleotide sequence ID" value="NZ_CP054142.1"/>
</dbReference>
<feature type="transmembrane region" description="Helical" evidence="6">
    <location>
        <begin position="52"/>
        <end position="71"/>
    </location>
</feature>
<reference evidence="8 9" key="2">
    <citation type="journal article" date="2021" name="Microbiol. Resour. Announc.">
        <title>Complete Genome Sequences of Three Human Oral Treponema parvum Isolates.</title>
        <authorList>
            <person name="Zeng H."/>
            <person name="Watt R.M."/>
        </authorList>
    </citation>
    <scope>NUCLEOTIDE SEQUENCE [LARGE SCALE GENOMIC DNA]</scope>
    <source>
        <strain evidence="8 9">ATCC 700770</strain>
        <strain evidence="7">ATCC 700773</strain>
    </source>
</reference>
<evidence type="ECO:0000256" key="3">
    <source>
        <dbReference type="ARBA" id="ARBA00022692"/>
    </source>
</evidence>
<keyword evidence="4 6" id="KW-1133">Transmembrane helix</keyword>
<feature type="transmembrane region" description="Helical" evidence="6">
    <location>
        <begin position="83"/>
        <end position="105"/>
    </location>
</feature>
<name>A0A975F3N5_9SPIR</name>
<feature type="transmembrane region" description="Helical" evidence="6">
    <location>
        <begin position="141"/>
        <end position="159"/>
    </location>
</feature>
<dbReference type="Pfam" id="PF01027">
    <property type="entry name" value="Bax1-I"/>
    <property type="match status" value="1"/>
</dbReference>
<gene>
    <name evidence="7" type="ORF">HRI96_07345</name>
    <name evidence="8" type="ORF">HRQ91_04500</name>
</gene>
<dbReference type="PANTHER" id="PTHR23291:SF50">
    <property type="entry name" value="PROTEIN LIFEGUARD 4"/>
    <property type="match status" value="1"/>
</dbReference>
<evidence type="ECO:0000313" key="7">
    <source>
        <dbReference type="EMBL" id="QTQ12023.1"/>
    </source>
</evidence>
<dbReference type="PANTHER" id="PTHR23291">
    <property type="entry name" value="BAX INHIBITOR-RELATED"/>
    <property type="match status" value="1"/>
</dbReference>
<keyword evidence="9" id="KW-1185">Reference proteome</keyword>
<evidence type="ECO:0000256" key="6">
    <source>
        <dbReference type="RuleBase" id="RU004379"/>
    </source>
</evidence>
<protein>
    <submittedName>
        <fullName evidence="8">Bax inhibitor-1/YccA family protein</fullName>
    </submittedName>
</protein>
<dbReference type="KEGG" id="tpav:HRQ91_04500"/>
<feature type="transmembrane region" description="Helical" evidence="6">
    <location>
        <begin position="111"/>
        <end position="129"/>
    </location>
</feature>
<dbReference type="EMBL" id="CP054257">
    <property type="protein sequence ID" value="QTQ12023.1"/>
    <property type="molecule type" value="Genomic_DNA"/>
</dbReference>
<comment type="subcellular location">
    <subcellularLocation>
        <location evidence="1">Membrane</location>
        <topology evidence="1">Multi-pass membrane protein</topology>
    </subcellularLocation>
</comment>
<dbReference type="CDD" id="cd10432">
    <property type="entry name" value="BI-1-like_bacterial"/>
    <property type="match status" value="1"/>
</dbReference>
<reference evidence="8" key="1">
    <citation type="submission" date="2020-05" db="EMBL/GenBank/DDBJ databases">
        <authorList>
            <person name="Zeng H."/>
            <person name="Chan Y.K."/>
            <person name="Watt R.M."/>
        </authorList>
    </citation>
    <scope>NUCLEOTIDE SEQUENCE</scope>
    <source>
        <strain evidence="8">ATCC 700770</strain>
        <strain evidence="7">ATCC 700773</strain>
    </source>
</reference>
<sequence length="230" mass="25239">MEETRVSVERVNAQAKQKFLTGVYGWMFLALVVSAATAFFTASNTSMVKLLFSNGFIMILALGEIALVWWLSASIRKISMQSAVIGFITYSVLNGITLSSILLYYTGASVASVFITCAAMFGIMSLYGLTTKSNLMSAGRYLMMGVIGIIIASLLNIFIRSNTLDWLVSVVTVVVFTGLTAYDSQKMLAVSRRADGSEMFKKAAIIGALELYLDFINMFLALLRLFGRRK</sequence>
<dbReference type="InterPro" id="IPR006214">
    <property type="entry name" value="Bax_inhibitor_1-related"/>
</dbReference>
<keyword evidence="3 6" id="KW-0812">Transmembrane</keyword>
<evidence type="ECO:0000256" key="4">
    <source>
        <dbReference type="ARBA" id="ARBA00022989"/>
    </source>
</evidence>
<dbReference type="GO" id="GO:0005886">
    <property type="term" value="C:plasma membrane"/>
    <property type="evidence" value="ECO:0007669"/>
    <property type="project" value="TreeGrafter"/>
</dbReference>
<evidence type="ECO:0000313" key="8">
    <source>
        <dbReference type="EMBL" id="QTQ13776.1"/>
    </source>
</evidence>
<feature type="transmembrane region" description="Helical" evidence="6">
    <location>
        <begin position="203"/>
        <end position="226"/>
    </location>
</feature>
<feature type="transmembrane region" description="Helical" evidence="6">
    <location>
        <begin position="21"/>
        <end position="40"/>
    </location>
</feature>
<dbReference type="AlphaFoldDB" id="A0A975F3N5"/>
<dbReference type="Proteomes" id="UP000671995">
    <property type="component" value="Chromosome"/>
</dbReference>
<proteinExistence type="inferred from homology"/>
<evidence type="ECO:0000313" key="9">
    <source>
        <dbReference type="Proteomes" id="UP000671908"/>
    </source>
</evidence>
<accession>A0A975F3N5</accession>